<accession>A0ABU2HRH0</accession>
<reference evidence="10" key="1">
    <citation type="submission" date="2023-07" db="EMBL/GenBank/DDBJ databases">
        <title>Paracoccus sp. MBLB3053 whole genome sequence.</title>
        <authorList>
            <person name="Hwang C.Y."/>
            <person name="Cho E.-S."/>
            <person name="Seo M.-J."/>
        </authorList>
    </citation>
    <scope>NUCLEOTIDE SEQUENCE [LARGE SCALE GENOMIC DNA]</scope>
    <source>
        <strain evidence="10">MBLB3053</strain>
    </source>
</reference>
<keyword evidence="9" id="KW-0282">Flagellum</keyword>
<dbReference type="InterPro" id="IPR020013">
    <property type="entry name" value="Flagellar_FlgE/F/G"/>
</dbReference>
<sequence length="436" mass="45067">MSISSALSAGVSGLSANAARLAGISDNIANSSTYGYRRVSTEFESVVIGGSGGGQYAAGGVLSQTLRDVEKSGSLVGTSNALDIAISGRGMLPVMNASEIASLQGGSPSLSLTRTGAFRLDESGILQTSSGLVLLGWPANRDGTIPSMPRDTTTGLQPIKISTNDVYAEPTTAVSLGFNLPADATAATTATPYSTSVEYYDNLGASQTLTITFTPVVDPVGTGRTNHWTMEIVDSSKPGGSEVVGMYDLQFSDVPGGPLQSISALAPAGSYDPATQLLTIDAAQQIQISLGGTGGTSGMTQISSDFAPMNITKNGTPAGVLVGLEINENGYLQGTYDNGMTRTLYQVPLVDVPNPNGLIALDNQTFKISPNSGAFFLWEAGDGPTGSIVGYAREGSTTDVAAELTDLIQTQRAYSSNAKIIQTVDEMLQETTNIKR</sequence>
<dbReference type="PANTHER" id="PTHR30435:SF1">
    <property type="entry name" value="FLAGELLAR HOOK PROTEIN FLGE"/>
    <property type="match status" value="1"/>
</dbReference>
<comment type="similarity">
    <text evidence="2 5">Belongs to the flagella basal body rod proteins family.</text>
</comment>
<dbReference type="InterPro" id="IPR001444">
    <property type="entry name" value="Flag_bb_rod_N"/>
</dbReference>
<dbReference type="Proteomes" id="UP001269144">
    <property type="component" value="Unassembled WGS sequence"/>
</dbReference>
<evidence type="ECO:0000313" key="9">
    <source>
        <dbReference type="EMBL" id="MDS9466894.1"/>
    </source>
</evidence>
<organism evidence="9 10">
    <name type="scientific">Paracoccus aurantius</name>
    <dbReference type="NCBI Taxonomy" id="3073814"/>
    <lineage>
        <taxon>Bacteria</taxon>
        <taxon>Pseudomonadati</taxon>
        <taxon>Pseudomonadota</taxon>
        <taxon>Alphaproteobacteria</taxon>
        <taxon>Rhodobacterales</taxon>
        <taxon>Paracoccaceae</taxon>
        <taxon>Paracoccus</taxon>
    </lineage>
</organism>
<dbReference type="InterPro" id="IPR037058">
    <property type="entry name" value="Falgellar_hook_FlgE_sf"/>
</dbReference>
<evidence type="ECO:0000259" key="6">
    <source>
        <dbReference type="Pfam" id="PF00460"/>
    </source>
</evidence>
<evidence type="ECO:0000259" key="8">
    <source>
        <dbReference type="Pfam" id="PF07559"/>
    </source>
</evidence>
<evidence type="ECO:0000313" key="10">
    <source>
        <dbReference type="Proteomes" id="UP001269144"/>
    </source>
</evidence>
<evidence type="ECO:0000256" key="2">
    <source>
        <dbReference type="ARBA" id="ARBA00009677"/>
    </source>
</evidence>
<dbReference type="RefSeq" id="WP_311159085.1">
    <property type="nucleotide sequence ID" value="NZ_JAVQLW010000001.1"/>
</dbReference>
<dbReference type="Gene3D" id="2.60.98.20">
    <property type="entry name" value="Flagellar hook protein FlgE"/>
    <property type="match status" value="1"/>
</dbReference>
<dbReference type="NCBIfam" id="TIGR03506">
    <property type="entry name" value="FlgEFG_subfam"/>
    <property type="match status" value="1"/>
</dbReference>
<dbReference type="Pfam" id="PF00460">
    <property type="entry name" value="Flg_bb_rod"/>
    <property type="match status" value="1"/>
</dbReference>
<proteinExistence type="inferred from homology"/>
<keyword evidence="10" id="KW-1185">Reference proteome</keyword>
<keyword evidence="4 5" id="KW-0975">Bacterial flagellum</keyword>
<dbReference type="SUPFAM" id="SSF117143">
    <property type="entry name" value="Flagellar hook protein flgE"/>
    <property type="match status" value="1"/>
</dbReference>
<comment type="caution">
    <text evidence="9">The sequence shown here is derived from an EMBL/GenBank/DDBJ whole genome shotgun (WGS) entry which is preliminary data.</text>
</comment>
<comment type="subcellular location">
    <subcellularLocation>
        <location evidence="1 5">Bacterial flagellum basal body</location>
    </subcellularLocation>
</comment>
<evidence type="ECO:0000256" key="1">
    <source>
        <dbReference type="ARBA" id="ARBA00004117"/>
    </source>
</evidence>
<dbReference type="InterPro" id="IPR011491">
    <property type="entry name" value="FlgE_D2"/>
</dbReference>
<keyword evidence="9" id="KW-0966">Cell projection</keyword>
<feature type="domain" description="Flagellar basal body rod protein N-terminal" evidence="6">
    <location>
        <begin position="9"/>
        <end position="37"/>
    </location>
</feature>
<dbReference type="Pfam" id="PF07559">
    <property type="entry name" value="FlgE_D2"/>
    <property type="match status" value="1"/>
</dbReference>
<dbReference type="InterPro" id="IPR010930">
    <property type="entry name" value="Flg_bb/hook_C_dom"/>
</dbReference>
<comment type="function">
    <text evidence="5">A flexible structure which links the flagellar filament to the drive apparatus in the basal body.</text>
</comment>
<dbReference type="InterPro" id="IPR037925">
    <property type="entry name" value="FlgE/F/G-like"/>
</dbReference>
<dbReference type="Pfam" id="PF06429">
    <property type="entry name" value="Flg_bbr_C"/>
    <property type="match status" value="1"/>
</dbReference>
<evidence type="ECO:0000256" key="3">
    <source>
        <dbReference type="ARBA" id="ARBA00019015"/>
    </source>
</evidence>
<gene>
    <name evidence="9" type="ORF">RGQ15_04795</name>
</gene>
<evidence type="ECO:0000256" key="4">
    <source>
        <dbReference type="ARBA" id="ARBA00023143"/>
    </source>
</evidence>
<evidence type="ECO:0000256" key="5">
    <source>
        <dbReference type="RuleBase" id="RU362116"/>
    </source>
</evidence>
<evidence type="ECO:0000259" key="7">
    <source>
        <dbReference type="Pfam" id="PF06429"/>
    </source>
</evidence>
<feature type="domain" description="Flagellar basal-body/hook protein C-terminal" evidence="7">
    <location>
        <begin position="394"/>
        <end position="434"/>
    </location>
</feature>
<dbReference type="PANTHER" id="PTHR30435">
    <property type="entry name" value="FLAGELLAR PROTEIN"/>
    <property type="match status" value="1"/>
</dbReference>
<protein>
    <recommendedName>
        <fullName evidence="3 5">Flagellar hook protein FlgE</fullName>
    </recommendedName>
</protein>
<dbReference type="EMBL" id="JAVQLW010000001">
    <property type="protein sequence ID" value="MDS9466894.1"/>
    <property type="molecule type" value="Genomic_DNA"/>
</dbReference>
<keyword evidence="9" id="KW-0969">Cilium</keyword>
<feature type="domain" description="Flagellar hook protein FlgE D2" evidence="8">
    <location>
        <begin position="181"/>
        <end position="315"/>
    </location>
</feature>
<name>A0ABU2HRH0_9RHOB</name>